<organism evidence="1 2">
    <name type="scientific">Euroglyphus maynei</name>
    <name type="common">Mayne's house dust mite</name>
    <dbReference type="NCBI Taxonomy" id="6958"/>
    <lineage>
        <taxon>Eukaryota</taxon>
        <taxon>Metazoa</taxon>
        <taxon>Ecdysozoa</taxon>
        <taxon>Arthropoda</taxon>
        <taxon>Chelicerata</taxon>
        <taxon>Arachnida</taxon>
        <taxon>Acari</taxon>
        <taxon>Acariformes</taxon>
        <taxon>Sarcoptiformes</taxon>
        <taxon>Astigmata</taxon>
        <taxon>Psoroptidia</taxon>
        <taxon>Analgoidea</taxon>
        <taxon>Pyroglyphidae</taxon>
        <taxon>Pyroglyphinae</taxon>
        <taxon>Euroglyphus</taxon>
    </lineage>
</organism>
<feature type="non-terminal residue" evidence="1">
    <location>
        <position position="18"/>
    </location>
</feature>
<dbReference type="AlphaFoldDB" id="A0A1Y3BKJ7"/>
<evidence type="ECO:0000313" key="2">
    <source>
        <dbReference type="Proteomes" id="UP000194236"/>
    </source>
</evidence>
<dbReference type="EMBL" id="MUJZ01014169">
    <property type="protein sequence ID" value="OTF81342.1"/>
    <property type="molecule type" value="Genomic_DNA"/>
</dbReference>
<protein>
    <submittedName>
        <fullName evidence="1">Uncharacterized protein</fullName>
    </submittedName>
</protein>
<name>A0A1Y3BKJ7_EURMA</name>
<dbReference type="Proteomes" id="UP000194236">
    <property type="component" value="Unassembled WGS sequence"/>
</dbReference>
<reference evidence="1 2" key="1">
    <citation type="submission" date="2017-03" db="EMBL/GenBank/DDBJ databases">
        <title>Genome Survey of Euroglyphus maynei.</title>
        <authorList>
            <person name="Arlian L.G."/>
            <person name="Morgan M.S."/>
            <person name="Rider S.D."/>
        </authorList>
    </citation>
    <scope>NUCLEOTIDE SEQUENCE [LARGE SCALE GENOMIC DNA]</scope>
    <source>
        <strain evidence="1">Arlian Lab</strain>
        <tissue evidence="1">Whole body</tissue>
    </source>
</reference>
<evidence type="ECO:0000313" key="1">
    <source>
        <dbReference type="EMBL" id="OTF81342.1"/>
    </source>
</evidence>
<proteinExistence type="predicted"/>
<sequence>MRTTRNFMNSCIFTILRF</sequence>
<gene>
    <name evidence="1" type="ORF">BLA29_014917</name>
</gene>
<keyword evidence="2" id="KW-1185">Reference proteome</keyword>
<accession>A0A1Y3BKJ7</accession>
<comment type="caution">
    <text evidence="1">The sequence shown here is derived from an EMBL/GenBank/DDBJ whole genome shotgun (WGS) entry which is preliminary data.</text>
</comment>